<dbReference type="InterPro" id="IPR054289">
    <property type="entry name" value="DUF7025"/>
</dbReference>
<feature type="domain" description="AAA+ ATPase" evidence="2">
    <location>
        <begin position="302"/>
        <end position="427"/>
    </location>
</feature>
<dbReference type="Gene3D" id="3.40.50.300">
    <property type="entry name" value="P-loop containing nucleotide triphosphate hydrolases"/>
    <property type="match status" value="1"/>
</dbReference>
<dbReference type="GO" id="GO:0016887">
    <property type="term" value="F:ATP hydrolysis activity"/>
    <property type="evidence" value="ECO:0007669"/>
    <property type="project" value="InterPro"/>
</dbReference>
<evidence type="ECO:0000313" key="3">
    <source>
        <dbReference type="EMBL" id="KAF2682331.1"/>
    </source>
</evidence>
<proteinExistence type="predicted"/>
<dbReference type="PANTHER" id="PTHR46411">
    <property type="entry name" value="FAMILY ATPASE, PUTATIVE-RELATED"/>
    <property type="match status" value="1"/>
</dbReference>
<name>A0A6G1IWM1_9PLEO</name>
<dbReference type="Pfam" id="PF23232">
    <property type="entry name" value="AAA_lid_13"/>
    <property type="match status" value="1"/>
</dbReference>
<protein>
    <submittedName>
        <fullName evidence="3">P-loop containing nucleoside triphosphate hydrolase protein</fullName>
    </submittedName>
</protein>
<dbReference type="SMART" id="SM00382">
    <property type="entry name" value="AAA"/>
    <property type="match status" value="1"/>
</dbReference>
<dbReference type="SUPFAM" id="SSF52540">
    <property type="entry name" value="P-loop containing nucleoside triphosphate hydrolases"/>
    <property type="match status" value="1"/>
</dbReference>
<dbReference type="GO" id="GO:0005524">
    <property type="term" value="F:ATP binding"/>
    <property type="evidence" value="ECO:0007669"/>
    <property type="project" value="InterPro"/>
</dbReference>
<evidence type="ECO:0000259" key="2">
    <source>
        <dbReference type="SMART" id="SM00382"/>
    </source>
</evidence>
<feature type="compositionally biased region" description="Low complexity" evidence="1">
    <location>
        <begin position="651"/>
        <end position="666"/>
    </location>
</feature>
<keyword evidence="3" id="KW-0378">Hydrolase</keyword>
<dbReference type="InterPro" id="IPR056599">
    <property type="entry name" value="AAA_lid_fung"/>
</dbReference>
<evidence type="ECO:0000256" key="1">
    <source>
        <dbReference type="SAM" id="MobiDB-lite"/>
    </source>
</evidence>
<dbReference type="InterPro" id="IPR027417">
    <property type="entry name" value="P-loop_NTPase"/>
</dbReference>
<gene>
    <name evidence="3" type="ORF">K458DRAFT_419740</name>
</gene>
<dbReference type="OrthoDB" id="10042665at2759"/>
<accession>A0A6G1IWM1</accession>
<dbReference type="InterPro" id="IPR003959">
    <property type="entry name" value="ATPase_AAA_core"/>
</dbReference>
<reference evidence="3" key="1">
    <citation type="journal article" date="2020" name="Stud. Mycol.">
        <title>101 Dothideomycetes genomes: a test case for predicting lifestyles and emergence of pathogens.</title>
        <authorList>
            <person name="Haridas S."/>
            <person name="Albert R."/>
            <person name="Binder M."/>
            <person name="Bloem J."/>
            <person name="Labutti K."/>
            <person name="Salamov A."/>
            <person name="Andreopoulos B."/>
            <person name="Baker S."/>
            <person name="Barry K."/>
            <person name="Bills G."/>
            <person name="Bluhm B."/>
            <person name="Cannon C."/>
            <person name="Castanera R."/>
            <person name="Culley D."/>
            <person name="Daum C."/>
            <person name="Ezra D."/>
            <person name="Gonzalez J."/>
            <person name="Henrissat B."/>
            <person name="Kuo A."/>
            <person name="Liang C."/>
            <person name="Lipzen A."/>
            <person name="Lutzoni F."/>
            <person name="Magnuson J."/>
            <person name="Mondo S."/>
            <person name="Nolan M."/>
            <person name="Ohm R."/>
            <person name="Pangilinan J."/>
            <person name="Park H.-J."/>
            <person name="Ramirez L."/>
            <person name="Alfaro M."/>
            <person name="Sun H."/>
            <person name="Tritt A."/>
            <person name="Yoshinaga Y."/>
            <person name="Zwiers L.-H."/>
            <person name="Turgeon B."/>
            <person name="Goodwin S."/>
            <person name="Spatafora J."/>
            <person name="Crous P."/>
            <person name="Grigoriev I."/>
        </authorList>
    </citation>
    <scope>NUCLEOTIDE SEQUENCE</scope>
    <source>
        <strain evidence="3">CBS 122367</strain>
    </source>
</reference>
<feature type="region of interest" description="Disordered" evidence="1">
    <location>
        <begin position="644"/>
        <end position="684"/>
    </location>
</feature>
<dbReference type="AlphaFoldDB" id="A0A6G1IWM1"/>
<dbReference type="Proteomes" id="UP000799291">
    <property type="component" value="Unassembled WGS sequence"/>
</dbReference>
<organism evidence="3 4">
    <name type="scientific">Lentithecium fluviatile CBS 122367</name>
    <dbReference type="NCBI Taxonomy" id="1168545"/>
    <lineage>
        <taxon>Eukaryota</taxon>
        <taxon>Fungi</taxon>
        <taxon>Dikarya</taxon>
        <taxon>Ascomycota</taxon>
        <taxon>Pezizomycotina</taxon>
        <taxon>Dothideomycetes</taxon>
        <taxon>Pleosporomycetidae</taxon>
        <taxon>Pleosporales</taxon>
        <taxon>Massarineae</taxon>
        <taxon>Lentitheciaceae</taxon>
        <taxon>Lentithecium</taxon>
    </lineage>
</organism>
<dbReference type="EMBL" id="MU005587">
    <property type="protein sequence ID" value="KAF2682331.1"/>
    <property type="molecule type" value="Genomic_DNA"/>
</dbReference>
<dbReference type="PANTHER" id="PTHR46411:SF2">
    <property type="entry name" value="AAA+ ATPASE DOMAIN-CONTAINING PROTEIN"/>
    <property type="match status" value="1"/>
</dbReference>
<sequence>MPPPPPPPDNSYGFSALKKRKNTTFGVFTVDCYYIDFDGKQWGPCQHSFQIEPFEGWKEATSLSIFPVELARNYQEILNHAGDRGNALIAATKVRHMSYKGRTLIDSPSDHPIPGISHAEDVDSEVIVDFDRTIQFNPEWKPDLGWCETHKSEAYETLEMTMPENVKCGINGACMTMFCCMNENILSDMQWDQQRANDFLEERERMKAERGLTENEHLPEETVLLPNRVFAFVLRSRKWGNLRVDGLSSVKEDPTSFDRLEIHPGHKRVIRGLVQTHYRSKDATTETGLEESGFDIVRAKGKGLILLLHGAPGVGKTSTAECIASLHARPLFPITCGDLGMTPAEVEQNLEFNFQLAESWGCVLLLDEADVFLAERTKTDVKRNALVSVFLRALEYYRGILFLTTNRVGTMDEAFRSRIHISLLYEPLSWDQTRAIWTDHLNRLIKEKRVETNVDDILRYAQTLFHDQKREHDIAWNGRQIRNAFQTAVALAEYDHIARFPDKVAVGKASLTEAQFRIVADASVQFDDYMKKTLDNKTAPQYALAEQWRDDTYKGAASFVPPSQPQVPGPMPGHSGQPTYTQYQPLNPMMYTQGFPNAANAFGSYGPPGMAAMNPAMGMHPQTGMAFTQAHSMQGAQSVPVQHGMSGVPGSSQMQSPPASQAQMMSGNPLMSMPGSGVSNAQQPTMQLNGMGQPQYQYMGPQLGVGMPQVQKPTGDGNVPT</sequence>
<dbReference type="InterPro" id="IPR003593">
    <property type="entry name" value="AAA+_ATPase"/>
</dbReference>
<evidence type="ECO:0000313" key="4">
    <source>
        <dbReference type="Proteomes" id="UP000799291"/>
    </source>
</evidence>
<dbReference type="Pfam" id="PF22942">
    <property type="entry name" value="DUF7025"/>
    <property type="match status" value="1"/>
</dbReference>
<dbReference type="CDD" id="cd19481">
    <property type="entry name" value="RecA-like_protease"/>
    <property type="match status" value="1"/>
</dbReference>
<keyword evidence="4" id="KW-1185">Reference proteome</keyword>
<dbReference type="Pfam" id="PF00004">
    <property type="entry name" value="AAA"/>
    <property type="match status" value="1"/>
</dbReference>